<reference evidence="2" key="1">
    <citation type="journal article" date="2022" name="bioRxiv">
        <title>Sequencing and chromosome-scale assembly of the giantPleurodeles waltlgenome.</title>
        <authorList>
            <person name="Brown T."/>
            <person name="Elewa A."/>
            <person name="Iarovenko S."/>
            <person name="Subramanian E."/>
            <person name="Araus A.J."/>
            <person name="Petzold A."/>
            <person name="Susuki M."/>
            <person name="Suzuki K.-i.T."/>
            <person name="Hayashi T."/>
            <person name="Toyoda A."/>
            <person name="Oliveira C."/>
            <person name="Osipova E."/>
            <person name="Leigh N.D."/>
            <person name="Simon A."/>
            <person name="Yun M.H."/>
        </authorList>
    </citation>
    <scope>NUCLEOTIDE SEQUENCE</scope>
    <source>
        <strain evidence="2">20211129_DDA</strain>
        <tissue evidence="2">Liver</tissue>
    </source>
</reference>
<dbReference type="Proteomes" id="UP001066276">
    <property type="component" value="Chromosome 8"/>
</dbReference>
<evidence type="ECO:0000256" key="1">
    <source>
        <dbReference type="SAM" id="MobiDB-lite"/>
    </source>
</evidence>
<evidence type="ECO:0000313" key="3">
    <source>
        <dbReference type="Proteomes" id="UP001066276"/>
    </source>
</evidence>
<accession>A0AAV7NMK9</accession>
<protein>
    <submittedName>
        <fullName evidence="2">Uncharacterized protein</fullName>
    </submittedName>
</protein>
<name>A0AAV7NMK9_PLEWA</name>
<feature type="region of interest" description="Disordered" evidence="1">
    <location>
        <begin position="46"/>
        <end position="128"/>
    </location>
</feature>
<proteinExistence type="predicted"/>
<sequence>MVQVTGKRAPAFTAEELEKLVDWVLPLYAKLYGRLEEQVSTHQKKGLWQAIAKDSEPGGLQPAEHPLQEVVGGPEALGQEDQRGPAGEGLPTRKGCPSDPDPSNGPHSGSGLSRFGWALEGSTAATRG</sequence>
<dbReference type="AlphaFoldDB" id="A0AAV7NMK9"/>
<evidence type="ECO:0000313" key="2">
    <source>
        <dbReference type="EMBL" id="KAJ1116756.1"/>
    </source>
</evidence>
<keyword evidence="3" id="KW-1185">Reference proteome</keyword>
<gene>
    <name evidence="2" type="ORF">NDU88_004962</name>
</gene>
<comment type="caution">
    <text evidence="2">The sequence shown here is derived from an EMBL/GenBank/DDBJ whole genome shotgun (WGS) entry which is preliminary data.</text>
</comment>
<dbReference type="EMBL" id="JANPWB010000012">
    <property type="protein sequence ID" value="KAJ1116756.1"/>
    <property type="molecule type" value="Genomic_DNA"/>
</dbReference>
<organism evidence="2 3">
    <name type="scientific">Pleurodeles waltl</name>
    <name type="common">Iberian ribbed newt</name>
    <dbReference type="NCBI Taxonomy" id="8319"/>
    <lineage>
        <taxon>Eukaryota</taxon>
        <taxon>Metazoa</taxon>
        <taxon>Chordata</taxon>
        <taxon>Craniata</taxon>
        <taxon>Vertebrata</taxon>
        <taxon>Euteleostomi</taxon>
        <taxon>Amphibia</taxon>
        <taxon>Batrachia</taxon>
        <taxon>Caudata</taxon>
        <taxon>Salamandroidea</taxon>
        <taxon>Salamandridae</taxon>
        <taxon>Pleurodelinae</taxon>
        <taxon>Pleurodeles</taxon>
    </lineage>
</organism>